<sequence length="216" mass="24180">MKKILVLLLSVIILTPSCSNESETEISPSGESNNGQKTETYVFSGIKYSFREGDGVEESLYTAPSIVFTNKTASEITVSSVNPVCEDLKQKSQFMPENKPEQNIEINDSITIGIPYSVDSDTFEKEKWFTVSGNTEWKYSELPEESADTTKIADKLTVPSFKSLKVDRTFKKRVVRTSYIATFVGKETGKVVEVYGKWEGVGYSTFSVELNELEIE</sequence>
<dbReference type="Gene3D" id="2.170.15.10">
    <property type="entry name" value="Proaerolysin, chain A, domain 3"/>
    <property type="match status" value="1"/>
</dbReference>
<keyword evidence="3" id="KW-1185">Reference proteome</keyword>
<dbReference type="Proteomes" id="UP001596023">
    <property type="component" value="Unassembled WGS sequence"/>
</dbReference>
<evidence type="ECO:0000256" key="1">
    <source>
        <dbReference type="SAM" id="SignalP"/>
    </source>
</evidence>
<evidence type="ECO:0008006" key="4">
    <source>
        <dbReference type="Google" id="ProtNLM"/>
    </source>
</evidence>
<gene>
    <name evidence="2" type="ORF">ACFO6W_04710</name>
</gene>
<evidence type="ECO:0000313" key="2">
    <source>
        <dbReference type="EMBL" id="MFC4672985.1"/>
    </source>
</evidence>
<proteinExistence type="predicted"/>
<evidence type="ECO:0000313" key="3">
    <source>
        <dbReference type="Proteomes" id="UP001596023"/>
    </source>
</evidence>
<comment type="caution">
    <text evidence="2">The sequence shown here is derived from an EMBL/GenBank/DDBJ whole genome shotgun (WGS) entry which is preliminary data.</text>
</comment>
<feature type="signal peptide" evidence="1">
    <location>
        <begin position="1"/>
        <end position="21"/>
    </location>
</feature>
<dbReference type="EMBL" id="JBHSGN010000042">
    <property type="protein sequence ID" value="MFC4672985.1"/>
    <property type="molecule type" value="Genomic_DNA"/>
</dbReference>
<dbReference type="RefSeq" id="WP_379994214.1">
    <property type="nucleotide sequence ID" value="NZ_JBHSGN010000042.1"/>
</dbReference>
<accession>A0ABV9KS35</accession>
<keyword evidence="1" id="KW-0732">Signal</keyword>
<reference evidence="3" key="1">
    <citation type="journal article" date="2019" name="Int. J. Syst. Evol. Microbiol.">
        <title>The Global Catalogue of Microorganisms (GCM) 10K type strain sequencing project: providing services to taxonomists for standard genome sequencing and annotation.</title>
        <authorList>
            <consortium name="The Broad Institute Genomics Platform"/>
            <consortium name="The Broad Institute Genome Sequencing Center for Infectious Disease"/>
            <person name="Wu L."/>
            <person name="Ma J."/>
        </authorList>
    </citation>
    <scope>NUCLEOTIDE SEQUENCE [LARGE SCALE GENOMIC DNA]</scope>
    <source>
        <strain evidence="3">CCUG 66188</strain>
    </source>
</reference>
<organism evidence="2 3">
    <name type="scientific">Dysgonomonas termitidis</name>
    <dbReference type="NCBI Taxonomy" id="1516126"/>
    <lineage>
        <taxon>Bacteria</taxon>
        <taxon>Pseudomonadati</taxon>
        <taxon>Bacteroidota</taxon>
        <taxon>Bacteroidia</taxon>
        <taxon>Bacteroidales</taxon>
        <taxon>Dysgonomonadaceae</taxon>
        <taxon>Dysgonomonas</taxon>
    </lineage>
</organism>
<name>A0ABV9KS35_9BACT</name>
<feature type="chain" id="PRO_5045298506" description="Lipoprotein" evidence="1">
    <location>
        <begin position="22"/>
        <end position="216"/>
    </location>
</feature>
<protein>
    <recommendedName>
        <fullName evidence="4">Lipoprotein</fullName>
    </recommendedName>
</protein>